<keyword evidence="16" id="KW-1185">Reference proteome</keyword>
<dbReference type="SUPFAM" id="SSF56784">
    <property type="entry name" value="HAD-like"/>
    <property type="match status" value="1"/>
</dbReference>
<evidence type="ECO:0000256" key="4">
    <source>
        <dbReference type="ARBA" id="ARBA00012640"/>
    </source>
</evidence>
<gene>
    <name evidence="15" type="ORF">BXY53_1112</name>
</gene>
<dbReference type="SFLD" id="SFLDS00003">
    <property type="entry name" value="Haloacid_Dehalogenase"/>
    <property type="match status" value="1"/>
</dbReference>
<evidence type="ECO:0000256" key="8">
    <source>
        <dbReference type="ARBA" id="ARBA00022801"/>
    </source>
</evidence>
<evidence type="ECO:0000256" key="3">
    <source>
        <dbReference type="ARBA" id="ARBA00009184"/>
    </source>
</evidence>
<comment type="catalytic activity">
    <reaction evidence="12">
        <text>O-phospho-L-serine + H2O = L-serine + phosphate</text>
        <dbReference type="Rhea" id="RHEA:21208"/>
        <dbReference type="ChEBI" id="CHEBI:15377"/>
        <dbReference type="ChEBI" id="CHEBI:33384"/>
        <dbReference type="ChEBI" id="CHEBI:43474"/>
        <dbReference type="ChEBI" id="CHEBI:57524"/>
        <dbReference type="EC" id="3.1.3.3"/>
    </reaction>
</comment>
<proteinExistence type="inferred from homology"/>
<dbReference type="GO" id="GO:0006564">
    <property type="term" value="P:L-serine biosynthetic process"/>
    <property type="evidence" value="ECO:0007669"/>
    <property type="project" value="UniProtKB-KW"/>
</dbReference>
<protein>
    <recommendedName>
        <fullName evidence="5">Phosphoserine phosphatase</fullName>
        <ecNumber evidence="4">3.1.3.3</ecNumber>
    </recommendedName>
    <alternativeName>
        <fullName evidence="11">O-phosphoserine phosphohydrolase</fullName>
    </alternativeName>
</protein>
<dbReference type="Pfam" id="PF12710">
    <property type="entry name" value="HAD"/>
    <property type="match status" value="1"/>
</dbReference>
<dbReference type="InterPro" id="IPR023214">
    <property type="entry name" value="HAD_sf"/>
</dbReference>
<evidence type="ECO:0000256" key="12">
    <source>
        <dbReference type="ARBA" id="ARBA00048138"/>
    </source>
</evidence>
<dbReference type="SFLD" id="SFLDF00029">
    <property type="entry name" value="phosphoserine_phosphatase"/>
    <property type="match status" value="1"/>
</dbReference>
<organism evidence="15 16">
    <name type="scientific">Dichotomicrobium thermohalophilum</name>
    <dbReference type="NCBI Taxonomy" id="933063"/>
    <lineage>
        <taxon>Bacteria</taxon>
        <taxon>Pseudomonadati</taxon>
        <taxon>Pseudomonadota</taxon>
        <taxon>Alphaproteobacteria</taxon>
        <taxon>Hyphomicrobiales</taxon>
        <taxon>Hyphomicrobiaceae</taxon>
        <taxon>Dichotomicrobium</taxon>
    </lineage>
</organism>
<dbReference type="PANTHER" id="PTHR43344:SF2">
    <property type="entry name" value="PHOSPHOSERINE PHOSPHATASE"/>
    <property type="match status" value="1"/>
</dbReference>
<evidence type="ECO:0000256" key="1">
    <source>
        <dbReference type="ARBA" id="ARBA00001946"/>
    </source>
</evidence>
<dbReference type="Proteomes" id="UP000266273">
    <property type="component" value="Unassembled WGS sequence"/>
</dbReference>
<evidence type="ECO:0000313" key="15">
    <source>
        <dbReference type="EMBL" id="RIA56021.1"/>
    </source>
</evidence>
<evidence type="ECO:0000256" key="9">
    <source>
        <dbReference type="ARBA" id="ARBA00022842"/>
    </source>
</evidence>
<comment type="pathway">
    <text evidence="2">Amino-acid biosynthesis; L-serine biosynthesis; L-serine from 3-phospho-D-glycerate: step 3/3.</text>
</comment>
<dbReference type="InterPro" id="IPR004469">
    <property type="entry name" value="PSP"/>
</dbReference>
<evidence type="ECO:0000313" key="16">
    <source>
        <dbReference type="Proteomes" id="UP000266273"/>
    </source>
</evidence>
<dbReference type="UniPathway" id="UPA00135">
    <property type="reaction ID" value="UER00198"/>
</dbReference>
<comment type="caution">
    <text evidence="15">The sequence shown here is derived from an EMBL/GenBank/DDBJ whole genome shotgun (WGS) entry which is preliminary data.</text>
</comment>
<evidence type="ECO:0000256" key="13">
    <source>
        <dbReference type="ARBA" id="ARBA00048523"/>
    </source>
</evidence>
<dbReference type="InterPro" id="IPR050582">
    <property type="entry name" value="HAD-like_SerB"/>
</dbReference>
<dbReference type="RefSeq" id="WP_119060856.1">
    <property type="nucleotide sequence ID" value="NZ_QXDF01000001.1"/>
</dbReference>
<evidence type="ECO:0000256" key="10">
    <source>
        <dbReference type="ARBA" id="ARBA00023299"/>
    </source>
</evidence>
<dbReference type="AlphaFoldDB" id="A0A397QCN9"/>
<keyword evidence="10" id="KW-0718">Serine biosynthesis</keyword>
<evidence type="ECO:0000256" key="5">
    <source>
        <dbReference type="ARBA" id="ARBA00015196"/>
    </source>
</evidence>
<dbReference type="Gene3D" id="3.40.50.1000">
    <property type="entry name" value="HAD superfamily/HAD-like"/>
    <property type="match status" value="1"/>
</dbReference>
<keyword evidence="8" id="KW-0378">Hydrolase</keyword>
<feature type="active site" description="Nucleophile" evidence="14">
    <location>
        <position position="88"/>
    </location>
</feature>
<keyword evidence="7" id="KW-0479">Metal-binding</keyword>
<accession>A0A397QCN9</accession>
<dbReference type="EC" id="3.1.3.3" evidence="4"/>
<keyword evidence="6" id="KW-0028">Amino-acid biosynthesis</keyword>
<dbReference type="InterPro" id="IPR036412">
    <property type="entry name" value="HAD-like_sf"/>
</dbReference>
<sequence length="297" mass="31486">MSYVLVLMAPAPGDDVAALVEAARATLTGAGEVRWLAPGKAAEIPLPDAPAERLATWHEQMAELIDEQSVDYAILPAENRRKRLLIADMDSTIIGQECLDEVAGAVGIKPQVAAITERAMRGELNFEDALRERIGLLLGLPEASLADVLETRITLNPGARELVGTMRANGAVTILVSGGFTFFTGDVAGRAGFDTHRGNVLLFDDGKLTGVAEPILGREAKRETLLQQARAHNIPLDDVLAVGDGANDLAMLELAGLGVAYHAKPVVAAQADTSIRHCDLTALLYLQGYAQDAFTTG</sequence>
<evidence type="ECO:0000256" key="2">
    <source>
        <dbReference type="ARBA" id="ARBA00005135"/>
    </source>
</evidence>
<keyword evidence="9" id="KW-0460">Magnesium</keyword>
<dbReference type="GO" id="GO:0000287">
    <property type="term" value="F:magnesium ion binding"/>
    <property type="evidence" value="ECO:0007669"/>
    <property type="project" value="TreeGrafter"/>
</dbReference>
<dbReference type="OrthoDB" id="9792539at2"/>
<dbReference type="NCBIfam" id="TIGR00338">
    <property type="entry name" value="serB"/>
    <property type="match status" value="1"/>
</dbReference>
<dbReference type="EMBL" id="QXDF01000001">
    <property type="protein sequence ID" value="RIA56021.1"/>
    <property type="molecule type" value="Genomic_DNA"/>
</dbReference>
<reference evidence="15 16" key="1">
    <citation type="submission" date="2018-08" db="EMBL/GenBank/DDBJ databases">
        <title>Genomic Encyclopedia of Archaeal and Bacterial Type Strains, Phase II (KMG-II): from individual species to whole genera.</title>
        <authorList>
            <person name="Goeker M."/>
        </authorList>
    </citation>
    <scope>NUCLEOTIDE SEQUENCE [LARGE SCALE GENOMIC DNA]</scope>
    <source>
        <strain evidence="15 16">DSM 5002</strain>
    </source>
</reference>
<comment type="cofactor">
    <cofactor evidence="1">
        <name>Mg(2+)</name>
        <dbReference type="ChEBI" id="CHEBI:18420"/>
    </cofactor>
</comment>
<evidence type="ECO:0000256" key="14">
    <source>
        <dbReference type="PIRSR" id="PIRSR604469-1"/>
    </source>
</evidence>
<dbReference type="NCBIfam" id="TIGR01488">
    <property type="entry name" value="HAD-SF-IB"/>
    <property type="match status" value="1"/>
</dbReference>
<evidence type="ECO:0000256" key="11">
    <source>
        <dbReference type="ARBA" id="ARBA00031693"/>
    </source>
</evidence>
<dbReference type="PANTHER" id="PTHR43344">
    <property type="entry name" value="PHOSPHOSERINE PHOSPHATASE"/>
    <property type="match status" value="1"/>
</dbReference>
<evidence type="ECO:0000256" key="7">
    <source>
        <dbReference type="ARBA" id="ARBA00022723"/>
    </source>
</evidence>
<dbReference type="SFLD" id="SFLDG01137">
    <property type="entry name" value="C1.6.1:_Phosphoserine_Phosphat"/>
    <property type="match status" value="1"/>
</dbReference>
<dbReference type="GO" id="GO:0005737">
    <property type="term" value="C:cytoplasm"/>
    <property type="evidence" value="ECO:0007669"/>
    <property type="project" value="TreeGrafter"/>
</dbReference>
<dbReference type="SFLD" id="SFLDG01136">
    <property type="entry name" value="C1.6:_Phosphoserine_Phosphatas"/>
    <property type="match status" value="1"/>
</dbReference>
<comment type="similarity">
    <text evidence="3">Belongs to the HAD-like hydrolase superfamily. SerB family.</text>
</comment>
<evidence type="ECO:0000256" key="6">
    <source>
        <dbReference type="ARBA" id="ARBA00022605"/>
    </source>
</evidence>
<dbReference type="GO" id="GO:0036424">
    <property type="term" value="F:L-phosphoserine phosphatase activity"/>
    <property type="evidence" value="ECO:0007669"/>
    <property type="project" value="InterPro"/>
</dbReference>
<comment type="catalytic activity">
    <reaction evidence="13">
        <text>O-phospho-D-serine + H2O = D-serine + phosphate</text>
        <dbReference type="Rhea" id="RHEA:24873"/>
        <dbReference type="ChEBI" id="CHEBI:15377"/>
        <dbReference type="ChEBI" id="CHEBI:35247"/>
        <dbReference type="ChEBI" id="CHEBI:43474"/>
        <dbReference type="ChEBI" id="CHEBI:58680"/>
        <dbReference type="EC" id="3.1.3.3"/>
    </reaction>
</comment>
<name>A0A397QCN9_9HYPH</name>
<feature type="active site" description="Proton donor" evidence="14">
    <location>
        <position position="90"/>
    </location>
</feature>